<comment type="caution">
    <text evidence="2">The sequence shown here is derived from an EMBL/GenBank/DDBJ whole genome shotgun (WGS) entry which is preliminary data.</text>
</comment>
<gene>
    <name evidence="2" type="ORF">B0T21DRAFT_170872</name>
</gene>
<evidence type="ECO:0000256" key="1">
    <source>
        <dbReference type="SAM" id="Phobius"/>
    </source>
</evidence>
<keyword evidence="3" id="KW-1185">Reference proteome</keyword>
<keyword evidence="1" id="KW-1133">Transmembrane helix</keyword>
<keyword evidence="1" id="KW-0472">Membrane</keyword>
<dbReference type="AlphaFoldDB" id="A0AA40BNW0"/>
<keyword evidence="1" id="KW-0812">Transmembrane</keyword>
<organism evidence="2 3">
    <name type="scientific">Apiosordaria backusii</name>
    <dbReference type="NCBI Taxonomy" id="314023"/>
    <lineage>
        <taxon>Eukaryota</taxon>
        <taxon>Fungi</taxon>
        <taxon>Dikarya</taxon>
        <taxon>Ascomycota</taxon>
        <taxon>Pezizomycotina</taxon>
        <taxon>Sordariomycetes</taxon>
        <taxon>Sordariomycetidae</taxon>
        <taxon>Sordariales</taxon>
        <taxon>Lasiosphaeriaceae</taxon>
        <taxon>Apiosordaria</taxon>
    </lineage>
</organism>
<evidence type="ECO:0000313" key="3">
    <source>
        <dbReference type="Proteomes" id="UP001172159"/>
    </source>
</evidence>
<evidence type="ECO:0000313" key="2">
    <source>
        <dbReference type="EMBL" id="KAK0737717.1"/>
    </source>
</evidence>
<dbReference type="EMBL" id="JAUKTV010000005">
    <property type="protein sequence ID" value="KAK0737717.1"/>
    <property type="molecule type" value="Genomic_DNA"/>
</dbReference>
<name>A0AA40BNW0_9PEZI</name>
<feature type="transmembrane region" description="Helical" evidence="1">
    <location>
        <begin position="6"/>
        <end position="26"/>
    </location>
</feature>
<reference evidence="2" key="1">
    <citation type="submission" date="2023-06" db="EMBL/GenBank/DDBJ databases">
        <title>Genome-scale phylogeny and comparative genomics of the fungal order Sordariales.</title>
        <authorList>
            <consortium name="Lawrence Berkeley National Laboratory"/>
            <person name="Hensen N."/>
            <person name="Bonometti L."/>
            <person name="Westerberg I."/>
            <person name="Brannstrom I.O."/>
            <person name="Guillou S."/>
            <person name="Cros-Aarteil S."/>
            <person name="Calhoun S."/>
            <person name="Haridas S."/>
            <person name="Kuo A."/>
            <person name="Mondo S."/>
            <person name="Pangilinan J."/>
            <person name="Riley R."/>
            <person name="Labutti K."/>
            <person name="Andreopoulos B."/>
            <person name="Lipzen A."/>
            <person name="Chen C."/>
            <person name="Yanf M."/>
            <person name="Daum C."/>
            <person name="Ng V."/>
            <person name="Clum A."/>
            <person name="Steindorff A."/>
            <person name="Ohm R."/>
            <person name="Martin F."/>
            <person name="Silar P."/>
            <person name="Natvig D."/>
            <person name="Lalanne C."/>
            <person name="Gautier V."/>
            <person name="Ament-Velasquez S.L."/>
            <person name="Kruys A."/>
            <person name="Hutchinson M.I."/>
            <person name="Powell A.J."/>
            <person name="Barry K."/>
            <person name="Miller A.N."/>
            <person name="Grigoriev I.V."/>
            <person name="Debuchy R."/>
            <person name="Gladieux P."/>
            <person name="Thoren M.H."/>
            <person name="Johannesson H."/>
        </authorList>
    </citation>
    <scope>NUCLEOTIDE SEQUENCE</scope>
    <source>
        <strain evidence="2">CBS 540.89</strain>
    </source>
</reference>
<sequence length="70" mass="7610">MYLWVGNGVAWGTANGISVLLFFTIFRHGFARGFAMIKGINQEEGVSRCLGRGTIWIQEGCVAGPLPTHV</sequence>
<protein>
    <submittedName>
        <fullName evidence="2">Uncharacterized protein</fullName>
    </submittedName>
</protein>
<accession>A0AA40BNW0</accession>
<dbReference type="Proteomes" id="UP001172159">
    <property type="component" value="Unassembled WGS sequence"/>
</dbReference>
<proteinExistence type="predicted"/>